<dbReference type="WBParaSite" id="RSKR_0000318400.1">
    <property type="protein sequence ID" value="RSKR_0000318400.1"/>
    <property type="gene ID" value="RSKR_0000318400"/>
</dbReference>
<proteinExistence type="predicted"/>
<organism evidence="1 2">
    <name type="scientific">Rhabditophanes sp. KR3021</name>
    <dbReference type="NCBI Taxonomy" id="114890"/>
    <lineage>
        <taxon>Eukaryota</taxon>
        <taxon>Metazoa</taxon>
        <taxon>Ecdysozoa</taxon>
        <taxon>Nematoda</taxon>
        <taxon>Chromadorea</taxon>
        <taxon>Rhabditida</taxon>
        <taxon>Tylenchina</taxon>
        <taxon>Panagrolaimomorpha</taxon>
        <taxon>Strongyloidoidea</taxon>
        <taxon>Alloionematidae</taxon>
        <taxon>Rhabditophanes</taxon>
    </lineage>
</organism>
<dbReference type="Proteomes" id="UP000095286">
    <property type="component" value="Unplaced"/>
</dbReference>
<evidence type="ECO:0000313" key="2">
    <source>
        <dbReference type="WBParaSite" id="RSKR_0000318400.1"/>
    </source>
</evidence>
<sequence length="481" mass="54538">MSVHNTSQNPLTLPTVQKVEESIIGKSDTITKDTETITKDTETITKDTDTTIKITDSLIKDGDTNIESNGNDKSKDEVPIDPTNDSSSISLNENNNKREVIQSPTYIPRNGKYYMHDDRAEAQVENSKKKATRSDGEWKHDKFFEAKQMPKSKGGLIKKYGGDIRGKEDEEAIGGGPVKGRGKTVYATKETLEMDEVVAVAEKVKALRIKKPRAKKAPVAKIEKEVLDDPKPQKNTEQVKLNTKKELPHKVFQPERRAPFKKTQQQPSTEQPRKVDHDNKNNNEERYAPPKRRPMTQDKSLPNTHSFELGEHVITKPIRNGGTSRHANPRQQQSGNEEHNNNDEQQQFIPQQNVYERIYDDGDGYNRYQQRGGGFSGRALRAGFRGSRGGNSMRARNPAFPQRFRGGPEEYTQPQMPRFASPARFPINRGRGGRPPSNIYHQPTPPVYFNVPRQNLHNNGGRAKKILSISRPETYEQEYTN</sequence>
<reference evidence="2" key="1">
    <citation type="submission" date="2016-11" db="UniProtKB">
        <authorList>
            <consortium name="WormBaseParasite"/>
        </authorList>
    </citation>
    <scope>IDENTIFICATION</scope>
    <source>
        <strain evidence="2">KR3021</strain>
    </source>
</reference>
<evidence type="ECO:0000313" key="1">
    <source>
        <dbReference type="Proteomes" id="UP000095286"/>
    </source>
</evidence>
<protein>
    <submittedName>
        <fullName evidence="2">Protein CASC3</fullName>
    </submittedName>
</protein>
<accession>A0AC35TQB3</accession>
<name>A0AC35TQB3_9BILA</name>